<feature type="transmembrane region" description="Helical" evidence="6">
    <location>
        <begin position="270"/>
        <end position="292"/>
    </location>
</feature>
<dbReference type="InterPro" id="IPR013525">
    <property type="entry name" value="ABC2_TM"/>
</dbReference>
<keyword evidence="3 6" id="KW-0812">Transmembrane</keyword>
<comment type="subcellular location">
    <subcellularLocation>
        <location evidence="1">Cell membrane</location>
        <topology evidence="1">Multi-pass membrane protein</topology>
    </subcellularLocation>
</comment>
<name>A0A1H4U3J6_9PSEU</name>
<dbReference type="InterPro" id="IPR051449">
    <property type="entry name" value="ABC-2_transporter_component"/>
</dbReference>
<sequence>MWPVFVIAAKDLRQRARDRSAWVLGFLAPLAIAGLVSIAFGGAETFHAEVAVVDEDHGVLARAFTSFLTGPELAGVLTVTPVADAAEARARVDRGDAGAGVVIPAGFSAAAHGGTPPPLTVLTTVDGPVAGQVVRSVAESFAAQLDADRLSVATAVAAGAPTGDLAARAAALRLPEQVVRQASGTRPISGVGYFAPAMGIFFLFFAMGFAARGYFLERRDGTLDRIAVAPVGQWAVLAGKSLATFAYSVAGLGTVYLVTSLVFGTDWGPLPAVAALVLAVALSVACLTAFVISVSRSERQADSLAAMLTFGLVLVGGHFVFAGAAPPLVRTVALFTPNGWALRGFTDLAGGAPGTSVIVPVLAILAFCAALTALTGVLRNLEARR</sequence>
<proteinExistence type="predicted"/>
<reference evidence="9" key="1">
    <citation type="submission" date="2016-10" db="EMBL/GenBank/DDBJ databases">
        <authorList>
            <person name="Varghese N."/>
            <person name="Submissions S."/>
        </authorList>
    </citation>
    <scope>NUCLEOTIDE SEQUENCE [LARGE SCALE GENOMIC DNA]</scope>
    <source>
        <strain evidence="9">DSM 44544</strain>
    </source>
</reference>
<dbReference type="GO" id="GO:0140359">
    <property type="term" value="F:ABC-type transporter activity"/>
    <property type="evidence" value="ECO:0007669"/>
    <property type="project" value="InterPro"/>
</dbReference>
<feature type="transmembrane region" description="Helical" evidence="6">
    <location>
        <begin position="357"/>
        <end position="378"/>
    </location>
</feature>
<evidence type="ECO:0000256" key="5">
    <source>
        <dbReference type="ARBA" id="ARBA00023136"/>
    </source>
</evidence>
<evidence type="ECO:0000256" key="4">
    <source>
        <dbReference type="ARBA" id="ARBA00022989"/>
    </source>
</evidence>
<feature type="transmembrane region" description="Helical" evidence="6">
    <location>
        <begin position="193"/>
        <end position="215"/>
    </location>
</feature>
<keyword evidence="9" id="KW-1185">Reference proteome</keyword>
<dbReference type="PANTHER" id="PTHR30294">
    <property type="entry name" value="MEMBRANE COMPONENT OF ABC TRANSPORTER YHHJ-RELATED"/>
    <property type="match status" value="1"/>
</dbReference>
<dbReference type="EMBL" id="FNSO01000004">
    <property type="protein sequence ID" value="SEC63018.1"/>
    <property type="molecule type" value="Genomic_DNA"/>
</dbReference>
<feature type="transmembrane region" description="Helical" evidence="6">
    <location>
        <begin position="21"/>
        <end position="40"/>
    </location>
</feature>
<feature type="transmembrane region" description="Helical" evidence="6">
    <location>
        <begin position="242"/>
        <end position="264"/>
    </location>
</feature>
<dbReference type="AlphaFoldDB" id="A0A1H4U3J6"/>
<dbReference type="OrthoDB" id="161250at2"/>
<evidence type="ECO:0000256" key="3">
    <source>
        <dbReference type="ARBA" id="ARBA00022692"/>
    </source>
</evidence>
<organism evidence="8 9">
    <name type="scientific">Amycolatopsis tolypomycina</name>
    <dbReference type="NCBI Taxonomy" id="208445"/>
    <lineage>
        <taxon>Bacteria</taxon>
        <taxon>Bacillati</taxon>
        <taxon>Actinomycetota</taxon>
        <taxon>Actinomycetes</taxon>
        <taxon>Pseudonocardiales</taxon>
        <taxon>Pseudonocardiaceae</taxon>
        <taxon>Amycolatopsis</taxon>
    </lineage>
</organism>
<dbReference type="PANTHER" id="PTHR30294:SF38">
    <property type="entry name" value="TRANSPORT PERMEASE PROTEIN"/>
    <property type="match status" value="1"/>
</dbReference>
<evidence type="ECO:0000313" key="9">
    <source>
        <dbReference type="Proteomes" id="UP000199622"/>
    </source>
</evidence>
<feature type="domain" description="ABC-2 type transporter transmembrane" evidence="7">
    <location>
        <begin position="20"/>
        <end position="375"/>
    </location>
</feature>
<dbReference type="Proteomes" id="UP000199622">
    <property type="component" value="Unassembled WGS sequence"/>
</dbReference>
<evidence type="ECO:0000256" key="2">
    <source>
        <dbReference type="ARBA" id="ARBA00022475"/>
    </source>
</evidence>
<gene>
    <name evidence="8" type="ORF">SAMN04489727_4466</name>
</gene>
<dbReference type="STRING" id="208445.SAMN04489727_4466"/>
<keyword evidence="5 6" id="KW-0472">Membrane</keyword>
<evidence type="ECO:0000313" key="8">
    <source>
        <dbReference type="EMBL" id="SEC63018.1"/>
    </source>
</evidence>
<keyword evidence="4 6" id="KW-1133">Transmembrane helix</keyword>
<evidence type="ECO:0000256" key="6">
    <source>
        <dbReference type="SAM" id="Phobius"/>
    </source>
</evidence>
<protein>
    <submittedName>
        <fullName evidence="8">ABC-2 type transport system permease protein</fullName>
    </submittedName>
</protein>
<evidence type="ECO:0000256" key="1">
    <source>
        <dbReference type="ARBA" id="ARBA00004651"/>
    </source>
</evidence>
<dbReference type="Pfam" id="PF12698">
    <property type="entry name" value="ABC2_membrane_3"/>
    <property type="match status" value="1"/>
</dbReference>
<dbReference type="RefSeq" id="WP_091310411.1">
    <property type="nucleotide sequence ID" value="NZ_FNSO01000004.1"/>
</dbReference>
<dbReference type="GO" id="GO:0005886">
    <property type="term" value="C:plasma membrane"/>
    <property type="evidence" value="ECO:0007669"/>
    <property type="project" value="UniProtKB-SubCell"/>
</dbReference>
<keyword evidence="2" id="KW-1003">Cell membrane</keyword>
<accession>A0A1H4U3J6</accession>
<evidence type="ECO:0000259" key="7">
    <source>
        <dbReference type="Pfam" id="PF12698"/>
    </source>
</evidence>
<feature type="transmembrane region" description="Helical" evidence="6">
    <location>
        <begin position="304"/>
        <end position="325"/>
    </location>
</feature>
<dbReference type="Gene3D" id="3.40.1710.10">
    <property type="entry name" value="abc type-2 transporter like domain"/>
    <property type="match status" value="1"/>
</dbReference>